<dbReference type="AlphaFoldDB" id="A0A5J5H1P8"/>
<evidence type="ECO:0000313" key="1">
    <source>
        <dbReference type="EMBL" id="KAA9014197.1"/>
    </source>
</evidence>
<reference evidence="1 2" key="1">
    <citation type="submission" date="2019-09" db="EMBL/GenBank/DDBJ databases">
        <title>Whole genome sequences of isolates from the Mars Exploration Rovers.</title>
        <authorList>
            <person name="Seuylemezian A."/>
            <person name="Vaishampayan P."/>
        </authorList>
    </citation>
    <scope>NUCLEOTIDE SEQUENCE [LARGE SCALE GENOMIC DNA]</scope>
    <source>
        <strain evidence="1 2">MER_TA_151</strain>
    </source>
</reference>
<accession>A0A5J5H1P8</accession>
<keyword evidence="2" id="KW-1185">Reference proteome</keyword>
<sequence length="97" mass="11566">MSFSDIWGSLLKLAIEVNILKRKNKDILRYCDPSYHIQTVEKEEAVRKPYLWKDLLRYKPVNKDYIIETENHLSMLSLTAEGIENKRWKKVKDASRI</sequence>
<proteinExistence type="predicted"/>
<organism evidence="1 2">
    <name type="scientific">Niallia endozanthoxylica</name>
    <dbReference type="NCBI Taxonomy" id="2036016"/>
    <lineage>
        <taxon>Bacteria</taxon>
        <taxon>Bacillati</taxon>
        <taxon>Bacillota</taxon>
        <taxon>Bacilli</taxon>
        <taxon>Bacillales</taxon>
        <taxon>Bacillaceae</taxon>
        <taxon>Niallia</taxon>
    </lineage>
</organism>
<protein>
    <submittedName>
        <fullName evidence="1">Uncharacterized protein</fullName>
    </submittedName>
</protein>
<dbReference type="RefSeq" id="WP_150442555.1">
    <property type="nucleotide sequence ID" value="NZ_VYKL01000046.1"/>
</dbReference>
<gene>
    <name evidence="1" type="ORF">F4V44_24085</name>
</gene>
<comment type="caution">
    <text evidence="1">The sequence shown here is derived from an EMBL/GenBank/DDBJ whole genome shotgun (WGS) entry which is preliminary data.</text>
</comment>
<evidence type="ECO:0000313" key="2">
    <source>
        <dbReference type="Proteomes" id="UP000326671"/>
    </source>
</evidence>
<name>A0A5J5H1P8_9BACI</name>
<dbReference type="Proteomes" id="UP000326671">
    <property type="component" value="Unassembled WGS sequence"/>
</dbReference>
<dbReference type="EMBL" id="VYKL01000046">
    <property type="protein sequence ID" value="KAA9014197.1"/>
    <property type="molecule type" value="Genomic_DNA"/>
</dbReference>